<feature type="domain" description="Helicase ATP-binding" evidence="13">
    <location>
        <begin position="239"/>
        <end position="413"/>
    </location>
</feature>
<evidence type="ECO:0000256" key="8">
    <source>
        <dbReference type="ARBA" id="ARBA00023235"/>
    </source>
</evidence>
<dbReference type="PROSITE" id="PS51194">
    <property type="entry name" value="HELICASE_CTER"/>
    <property type="match status" value="1"/>
</dbReference>
<comment type="catalytic activity">
    <reaction evidence="10 11">
        <text>Couples ATP hydrolysis with the unwinding of duplex DNA by translocating in the 3'-5' direction.</text>
        <dbReference type="EC" id="5.6.2.4"/>
    </reaction>
</comment>
<dbReference type="PANTHER" id="PTHR13710:SF153">
    <property type="entry name" value="RECQ-LIKE DNA HELICASE BLM"/>
    <property type="match status" value="1"/>
</dbReference>
<dbReference type="InterPro" id="IPR011545">
    <property type="entry name" value="DEAD/DEAH_box_helicase_dom"/>
</dbReference>
<dbReference type="SMART" id="SM00956">
    <property type="entry name" value="RQC"/>
    <property type="match status" value="1"/>
</dbReference>
<dbReference type="Pfam" id="PF09382">
    <property type="entry name" value="RQC"/>
    <property type="match status" value="1"/>
</dbReference>
<dbReference type="GO" id="GO:0009378">
    <property type="term" value="F:four-way junction helicase activity"/>
    <property type="evidence" value="ECO:0007669"/>
    <property type="project" value="TreeGrafter"/>
</dbReference>
<dbReference type="InterPro" id="IPR010997">
    <property type="entry name" value="HRDC-like_sf"/>
</dbReference>
<keyword evidence="8" id="KW-0413">Isomerase</keyword>
<evidence type="ECO:0000256" key="5">
    <source>
        <dbReference type="ARBA" id="ARBA00022806"/>
    </source>
</evidence>
<dbReference type="GO" id="GO:0000724">
    <property type="term" value="P:double-strand break repair via homologous recombination"/>
    <property type="evidence" value="ECO:0007669"/>
    <property type="project" value="TreeGrafter"/>
</dbReference>
<dbReference type="GO" id="GO:0005634">
    <property type="term" value="C:nucleus"/>
    <property type="evidence" value="ECO:0007669"/>
    <property type="project" value="UniProtKB-SubCell"/>
</dbReference>
<dbReference type="GO" id="GO:0043138">
    <property type="term" value="F:3'-5' DNA helicase activity"/>
    <property type="evidence" value="ECO:0007669"/>
    <property type="project" value="UniProtKB-EC"/>
</dbReference>
<dbReference type="Pfam" id="PF00271">
    <property type="entry name" value="Helicase_C"/>
    <property type="match status" value="1"/>
</dbReference>
<evidence type="ECO:0000256" key="1">
    <source>
        <dbReference type="ARBA" id="ARBA00004123"/>
    </source>
</evidence>
<dbReference type="SUPFAM" id="SSF47819">
    <property type="entry name" value="HRDC-like"/>
    <property type="match status" value="1"/>
</dbReference>
<comment type="similarity">
    <text evidence="2 11">Belongs to the helicase family. RecQ subfamily.</text>
</comment>
<dbReference type="CDD" id="cd17920">
    <property type="entry name" value="DEXHc_RecQ"/>
    <property type="match status" value="1"/>
</dbReference>
<reference evidence="15" key="1">
    <citation type="submission" date="2021-09" db="EMBL/GenBank/DDBJ databases">
        <authorList>
            <consortium name="AG Swart"/>
            <person name="Singh M."/>
            <person name="Singh A."/>
            <person name="Seah K."/>
            <person name="Emmerich C."/>
        </authorList>
    </citation>
    <scope>NUCLEOTIDE SEQUENCE</scope>
    <source>
        <strain evidence="15">ATCC30299</strain>
    </source>
</reference>
<keyword evidence="4 11" id="KW-0378">Hydrolase</keyword>
<dbReference type="SUPFAM" id="SSF52540">
    <property type="entry name" value="P-loop containing nucleoside triphosphate hydrolases"/>
    <property type="match status" value="1"/>
</dbReference>
<comment type="caution">
    <text evidence="15">The sequence shown here is derived from an EMBL/GenBank/DDBJ whole genome shotgun (WGS) entry which is preliminary data.</text>
</comment>
<keyword evidence="16" id="KW-1185">Reference proteome</keyword>
<dbReference type="Gene3D" id="1.10.150.80">
    <property type="entry name" value="HRDC domain"/>
    <property type="match status" value="1"/>
</dbReference>
<evidence type="ECO:0000256" key="4">
    <source>
        <dbReference type="ARBA" id="ARBA00022801"/>
    </source>
</evidence>
<evidence type="ECO:0000256" key="12">
    <source>
        <dbReference type="SAM" id="MobiDB-lite"/>
    </source>
</evidence>
<dbReference type="Gene3D" id="3.40.50.300">
    <property type="entry name" value="P-loop containing nucleotide triphosphate hydrolases"/>
    <property type="match status" value="2"/>
</dbReference>
<dbReference type="PANTHER" id="PTHR13710">
    <property type="entry name" value="DNA HELICASE RECQ FAMILY MEMBER"/>
    <property type="match status" value="1"/>
</dbReference>
<dbReference type="InterPro" id="IPR036390">
    <property type="entry name" value="WH_DNA-bd_sf"/>
</dbReference>
<dbReference type="InterPro" id="IPR014001">
    <property type="entry name" value="Helicase_ATP-bd"/>
</dbReference>
<evidence type="ECO:0000256" key="2">
    <source>
        <dbReference type="ARBA" id="ARBA00005446"/>
    </source>
</evidence>
<keyword evidence="3 11" id="KW-0547">Nucleotide-binding</keyword>
<keyword evidence="5 11" id="KW-0347">Helicase</keyword>
<feature type="compositionally biased region" description="Polar residues" evidence="12">
    <location>
        <begin position="171"/>
        <end position="181"/>
    </location>
</feature>
<proteinExistence type="inferred from homology"/>
<dbReference type="GO" id="GO:0016787">
    <property type="term" value="F:hydrolase activity"/>
    <property type="evidence" value="ECO:0007669"/>
    <property type="project" value="UniProtKB-KW"/>
</dbReference>
<keyword evidence="9 11" id="KW-0539">Nucleus</keyword>
<dbReference type="FunFam" id="3.40.50.300:FF:001975">
    <property type="entry name" value="ATP-dependent DNA helicase"/>
    <property type="match status" value="1"/>
</dbReference>
<organism evidence="15 16">
    <name type="scientific">Blepharisma stoltei</name>
    <dbReference type="NCBI Taxonomy" id="1481888"/>
    <lineage>
        <taxon>Eukaryota</taxon>
        <taxon>Sar</taxon>
        <taxon>Alveolata</taxon>
        <taxon>Ciliophora</taxon>
        <taxon>Postciliodesmatophora</taxon>
        <taxon>Heterotrichea</taxon>
        <taxon>Heterotrichida</taxon>
        <taxon>Blepharismidae</taxon>
        <taxon>Blepharisma</taxon>
    </lineage>
</organism>
<feature type="compositionally biased region" description="Polar residues" evidence="12">
    <location>
        <begin position="127"/>
        <end position="157"/>
    </location>
</feature>
<evidence type="ECO:0000313" key="15">
    <source>
        <dbReference type="EMBL" id="CAG9320716.1"/>
    </source>
</evidence>
<gene>
    <name evidence="15" type="ORF">BSTOLATCC_MIC27299</name>
</gene>
<accession>A0AAU9J4R6</accession>
<keyword evidence="7" id="KW-0238">DNA-binding</keyword>
<evidence type="ECO:0000259" key="13">
    <source>
        <dbReference type="PROSITE" id="PS51192"/>
    </source>
</evidence>
<dbReference type="Pfam" id="PF00270">
    <property type="entry name" value="DEAD"/>
    <property type="match status" value="1"/>
</dbReference>
<evidence type="ECO:0000256" key="11">
    <source>
        <dbReference type="RuleBase" id="RU364117"/>
    </source>
</evidence>
<dbReference type="InterPro" id="IPR044876">
    <property type="entry name" value="HRDC_dom_sf"/>
</dbReference>
<dbReference type="AlphaFoldDB" id="A0AAU9J4R6"/>
<evidence type="ECO:0000256" key="9">
    <source>
        <dbReference type="ARBA" id="ARBA00023242"/>
    </source>
</evidence>
<dbReference type="InterPro" id="IPR018982">
    <property type="entry name" value="RQC_domain"/>
</dbReference>
<evidence type="ECO:0000256" key="10">
    <source>
        <dbReference type="ARBA" id="ARBA00034617"/>
    </source>
</evidence>
<dbReference type="Gene3D" id="1.10.10.10">
    <property type="entry name" value="Winged helix-like DNA-binding domain superfamily/Winged helix DNA-binding domain"/>
    <property type="match status" value="1"/>
</dbReference>
<evidence type="ECO:0000313" key="16">
    <source>
        <dbReference type="Proteomes" id="UP001162131"/>
    </source>
</evidence>
<dbReference type="SMART" id="SM00490">
    <property type="entry name" value="HELICc"/>
    <property type="match status" value="1"/>
</dbReference>
<dbReference type="Pfam" id="PF16124">
    <property type="entry name" value="RecQ_Zn_bind"/>
    <property type="match status" value="1"/>
</dbReference>
<dbReference type="EC" id="5.6.2.4" evidence="11"/>
<dbReference type="GO" id="GO:0005524">
    <property type="term" value="F:ATP binding"/>
    <property type="evidence" value="ECO:0007669"/>
    <property type="project" value="UniProtKB-KW"/>
</dbReference>
<feature type="region of interest" description="Disordered" evidence="12">
    <location>
        <begin position="50"/>
        <end position="92"/>
    </location>
</feature>
<sequence length="905" mass="104455">MKNNLELQLAKFQKLPLESITEREVNHSPKDRKWTYKEVLEKVNWIGQTRQSSIGNKSSLPKPILEKKNQEPKSYSNFEPVPIKTNQTSKNIPPTYEMQQKSYIQPPPRFIEPKKSIELKYKDPADSFSNFQPTNISQPYTQPKPIKQSSNYSNNFPDYSDTKPNKGYTKEPTSSFSNPSYNQDIPEIRERSFTSPIKSSLTTATSEWKRDFPWSRSIKSLNQVTFKNPSFRPNQEEVINAVLSKRDVFVCMPTGGGKSLTFQLPAVVSRGLTLVVMPLISLIFDQMNQLKSKGIECRMFSSSQGFEEQNQIYQDLLNDTSVKIVFVTPEKLSKSEKMNNILGQLYRDGKIERIAIDEAHCVSQWGRDFRSDYLKLGLFRDHFPEIPIIALTATATEKVREDIVRVLGMRNPIIFLTSFNRPNLYYEVRPKFKKINEEIGKIIKNQYPNQTGIIYCISKKDCEMVSRNLKKEHKIKAGYYHAKLTPDKRSKVQTKWMNGEIKVLVATVAFGMGIDKKDVRFVIHYSLPKSMENYYQESGRAGRDGNPADCILFYNFGDKMKQEYLIHKSFKAGNRQEFNFHELQVVIGYCEDIFTCRRKLQLGFFGEDFDEKLCNRTCDNCKSGRKGIEKDMTQICQKVADIFEGPRGGVNTLLQVASLLKGANTRKNENLKHHEFFGLLSEMSKEDIERILRRMVSEDILREKSVKNFKNMYNTVIEIGPNMYKLRRGELKIKLMFEIKGSIINVPTSESENNSTRECAKKASDLTMDIENSYQNIPKISIPLVNSAPRPSNGPALSEELKEELFERLELVRNRLARKQNLNKEQILSTDSLNKLISDLPDSSSQIAQEFIQEIKHFKESNNIEKKEAKFEFDLDLSSIDFDTVELKRKSPVEDKRSFKVLKSS</sequence>
<evidence type="ECO:0000256" key="7">
    <source>
        <dbReference type="ARBA" id="ARBA00023125"/>
    </source>
</evidence>
<feature type="region of interest" description="Disordered" evidence="12">
    <location>
        <begin position="127"/>
        <end position="181"/>
    </location>
</feature>
<dbReference type="InterPro" id="IPR001650">
    <property type="entry name" value="Helicase_C-like"/>
</dbReference>
<dbReference type="InterPro" id="IPR004589">
    <property type="entry name" value="DNA_helicase_ATP-dep_RecQ"/>
</dbReference>
<dbReference type="GO" id="GO:0005694">
    <property type="term" value="C:chromosome"/>
    <property type="evidence" value="ECO:0007669"/>
    <property type="project" value="TreeGrafter"/>
</dbReference>
<name>A0AAU9J4R6_9CILI</name>
<feature type="compositionally biased region" description="Polar residues" evidence="12">
    <location>
        <begin position="50"/>
        <end position="59"/>
    </location>
</feature>
<dbReference type="SUPFAM" id="SSF46785">
    <property type="entry name" value="Winged helix' DNA-binding domain"/>
    <property type="match status" value="1"/>
</dbReference>
<evidence type="ECO:0000259" key="14">
    <source>
        <dbReference type="PROSITE" id="PS51194"/>
    </source>
</evidence>
<evidence type="ECO:0000256" key="6">
    <source>
        <dbReference type="ARBA" id="ARBA00022840"/>
    </source>
</evidence>
<comment type="subcellular location">
    <subcellularLocation>
        <location evidence="1 11">Nucleus</location>
    </subcellularLocation>
</comment>
<dbReference type="PROSITE" id="PS51192">
    <property type="entry name" value="HELICASE_ATP_BIND_1"/>
    <property type="match status" value="1"/>
</dbReference>
<feature type="domain" description="Helicase C-terminal" evidence="14">
    <location>
        <begin position="427"/>
        <end position="586"/>
    </location>
</feature>
<dbReference type="InterPro" id="IPR036388">
    <property type="entry name" value="WH-like_DNA-bd_sf"/>
</dbReference>
<dbReference type="CDD" id="cd18794">
    <property type="entry name" value="SF2_C_RecQ"/>
    <property type="match status" value="1"/>
</dbReference>
<protein>
    <recommendedName>
        <fullName evidence="11">ATP-dependent DNA helicase</fullName>
        <ecNumber evidence="11">5.6.2.4</ecNumber>
    </recommendedName>
</protein>
<evidence type="ECO:0000256" key="3">
    <source>
        <dbReference type="ARBA" id="ARBA00022741"/>
    </source>
</evidence>
<comment type="catalytic activity">
    <reaction evidence="11">
        <text>ATP + H2O = ADP + phosphate + H(+)</text>
        <dbReference type="Rhea" id="RHEA:13065"/>
        <dbReference type="ChEBI" id="CHEBI:15377"/>
        <dbReference type="ChEBI" id="CHEBI:15378"/>
        <dbReference type="ChEBI" id="CHEBI:30616"/>
        <dbReference type="ChEBI" id="CHEBI:43474"/>
        <dbReference type="ChEBI" id="CHEBI:456216"/>
    </reaction>
</comment>
<dbReference type="GO" id="GO:0003677">
    <property type="term" value="F:DNA binding"/>
    <property type="evidence" value="ECO:0007669"/>
    <property type="project" value="UniProtKB-KW"/>
</dbReference>
<dbReference type="NCBIfam" id="TIGR00614">
    <property type="entry name" value="recQ_fam"/>
    <property type="match status" value="1"/>
</dbReference>
<dbReference type="GO" id="GO:0005737">
    <property type="term" value="C:cytoplasm"/>
    <property type="evidence" value="ECO:0007669"/>
    <property type="project" value="TreeGrafter"/>
</dbReference>
<dbReference type="SMART" id="SM00487">
    <property type="entry name" value="DEXDc"/>
    <property type="match status" value="1"/>
</dbReference>
<dbReference type="InterPro" id="IPR032284">
    <property type="entry name" value="RecQ_Zn-bd"/>
</dbReference>
<keyword evidence="6 11" id="KW-0067">ATP-binding</keyword>
<dbReference type="EMBL" id="CAJZBQ010000027">
    <property type="protein sequence ID" value="CAG9320716.1"/>
    <property type="molecule type" value="Genomic_DNA"/>
</dbReference>
<dbReference type="InterPro" id="IPR027417">
    <property type="entry name" value="P-loop_NTPase"/>
</dbReference>
<dbReference type="GO" id="GO:0006260">
    <property type="term" value="P:DNA replication"/>
    <property type="evidence" value="ECO:0007669"/>
    <property type="project" value="InterPro"/>
</dbReference>
<dbReference type="Proteomes" id="UP001162131">
    <property type="component" value="Unassembled WGS sequence"/>
</dbReference>
<dbReference type="FunFam" id="3.40.50.300:FF:000296">
    <property type="entry name" value="ATP-dependent DNA helicase RecQ"/>
    <property type="match status" value="1"/>
</dbReference>